<dbReference type="eggNOG" id="arCOG05535">
    <property type="taxonomic scope" value="Archaea"/>
</dbReference>
<keyword evidence="2" id="KW-1185">Reference proteome</keyword>
<dbReference type="PaxDb" id="768679-TTX_1300"/>
<organism evidence="1 2">
    <name type="scientific">Thermoproteus tenax (strain ATCC 35583 / DSM 2078 / JCM 9277 / NBRC 100435 / Kra 1)</name>
    <dbReference type="NCBI Taxonomy" id="768679"/>
    <lineage>
        <taxon>Archaea</taxon>
        <taxon>Thermoproteota</taxon>
        <taxon>Thermoprotei</taxon>
        <taxon>Thermoproteales</taxon>
        <taxon>Thermoproteaceae</taxon>
        <taxon>Thermoproteus</taxon>
    </lineage>
</organism>
<protein>
    <submittedName>
        <fullName evidence="1">Uncharacterized protein</fullName>
    </submittedName>
</protein>
<dbReference type="OrthoDB" id="24270at2157"/>
<sequence>MECREREVINTLRARLGCEEGGPLDLGFARAVPDMVCNGVPVEVECLSTFYCGVGQALTYLYAVGRAALILVADEVSAGLRRYLEWLSQSVDVYVYSRGEITPLGRARWSL</sequence>
<dbReference type="Proteomes" id="UP000002654">
    <property type="component" value="Chromosome"/>
</dbReference>
<dbReference type="RefSeq" id="WP_014127190.1">
    <property type="nucleotide sequence ID" value="NC_016070.1"/>
</dbReference>
<accession>G4RK40</accession>
<proteinExistence type="predicted"/>
<dbReference type="AlphaFoldDB" id="G4RK40"/>
<evidence type="ECO:0000313" key="2">
    <source>
        <dbReference type="Proteomes" id="UP000002654"/>
    </source>
</evidence>
<gene>
    <name evidence="1" type="ordered locus">TTX_1300</name>
</gene>
<dbReference type="STRING" id="768679.TTX_1300"/>
<dbReference type="HOGENOM" id="CLU_168026_0_0_2"/>
<name>G4RK40_THETK</name>
<evidence type="ECO:0000313" key="1">
    <source>
        <dbReference type="EMBL" id="CCC81935.1"/>
    </source>
</evidence>
<dbReference type="EMBL" id="FN869859">
    <property type="protein sequence ID" value="CCC81935.1"/>
    <property type="molecule type" value="Genomic_DNA"/>
</dbReference>
<dbReference type="PATRIC" id="fig|768679.9.peg.1315"/>
<dbReference type="GeneID" id="11262180"/>
<reference evidence="1 2" key="1">
    <citation type="journal article" date="2011" name="PLoS ONE">
        <title>The complete genome sequence of Thermoproteus tenax: a physiologically versatile member of the Crenarchaeota.</title>
        <authorList>
            <person name="Siebers B."/>
            <person name="Zaparty M."/>
            <person name="Raddatz G."/>
            <person name="Tjaden B."/>
            <person name="Albers S.V."/>
            <person name="Bell S.D."/>
            <person name="Blombach F."/>
            <person name="Kletzin A."/>
            <person name="Kyrpides N."/>
            <person name="Lanz C."/>
            <person name="Plagens A."/>
            <person name="Rampp M."/>
            <person name="Rosinus A."/>
            <person name="von Jan M."/>
            <person name="Makarova K.S."/>
            <person name="Klenk H.P."/>
            <person name="Schuster S.C."/>
            <person name="Hensel R."/>
        </authorList>
    </citation>
    <scope>NUCLEOTIDE SEQUENCE [LARGE SCALE GENOMIC DNA]</scope>
    <source>
        <strain evidence="2">ATCC 35583 / DSM 2078 / JCM 9277 / NBRC 100435 / Kra 1</strain>
    </source>
</reference>
<dbReference type="KEGG" id="ttn:TTX_1300"/>